<feature type="region of interest" description="Disordered" evidence="1">
    <location>
        <begin position="488"/>
        <end position="509"/>
    </location>
</feature>
<feature type="compositionally biased region" description="Acidic residues" evidence="1">
    <location>
        <begin position="499"/>
        <end position="509"/>
    </location>
</feature>
<feature type="compositionally biased region" description="Acidic residues" evidence="1">
    <location>
        <begin position="158"/>
        <end position="169"/>
    </location>
</feature>
<dbReference type="CDD" id="cd23787">
    <property type="entry name" value="RWD_CSM1"/>
    <property type="match status" value="1"/>
</dbReference>
<evidence type="ECO:0000256" key="1">
    <source>
        <dbReference type="SAM" id="MobiDB-lite"/>
    </source>
</evidence>
<evidence type="ECO:0008006" key="4">
    <source>
        <dbReference type="Google" id="ProtNLM"/>
    </source>
</evidence>
<comment type="caution">
    <text evidence="2">The sequence shown here is derived from an EMBL/GenBank/DDBJ whole genome shotgun (WGS) entry which is preliminary data.</text>
</comment>
<feature type="compositionally biased region" description="Low complexity" evidence="1">
    <location>
        <begin position="41"/>
        <end position="52"/>
    </location>
</feature>
<proteinExistence type="predicted"/>
<evidence type="ECO:0000313" key="2">
    <source>
        <dbReference type="EMBL" id="KAK7467369.1"/>
    </source>
</evidence>
<feature type="region of interest" description="Disordered" evidence="1">
    <location>
        <begin position="331"/>
        <end position="359"/>
    </location>
</feature>
<feature type="compositionally biased region" description="Basic and acidic residues" evidence="1">
    <location>
        <begin position="191"/>
        <end position="205"/>
    </location>
</feature>
<dbReference type="Proteomes" id="UP001498398">
    <property type="component" value="Unassembled WGS sequence"/>
</dbReference>
<dbReference type="PANTHER" id="PTHR28006:SF1">
    <property type="entry name" value="MONOPOLIN COMPLEX SUBUNIT CSM1"/>
    <property type="match status" value="1"/>
</dbReference>
<dbReference type="PANTHER" id="PTHR28006">
    <property type="entry name" value="MONOPOLIN COMPLEX SUBUNIT CSM1"/>
    <property type="match status" value="1"/>
</dbReference>
<keyword evidence="3" id="KW-1185">Reference proteome</keyword>
<feature type="compositionally biased region" description="Low complexity" evidence="1">
    <location>
        <begin position="136"/>
        <end position="151"/>
    </location>
</feature>
<feature type="region of interest" description="Disordered" evidence="1">
    <location>
        <begin position="1"/>
        <end position="205"/>
    </location>
</feature>
<evidence type="ECO:0000313" key="3">
    <source>
        <dbReference type="Proteomes" id="UP001498398"/>
    </source>
</evidence>
<gene>
    <name evidence="2" type="ORF">VKT23_004426</name>
</gene>
<sequence>MLLNPYSSLLLGGFGPTTPVVHNNKTSRSKPKSKTNAQAGPSTTKSTKPTTTSRKRQRVDHAPPPEVTDTEVINVPDDDDEEEEDDELASTIPEEPLQVQRKPSSNTKSRTKSSATTNGKQSQSQAAGGKGRGRGKAAAAVATASSSKVKAPVYPEQIDVDNAEGESEDGSVAPSLVRAINRSSNSRPQKRSKDEYQEEKLRKRAEQAEALCEQLRKQVEGLLRVRETEAEQLLREERAQNEAEQKVKDQLIRELNSQLAKVEPLSRKGKTSVINLLTREAADIEKQELEKELMQYKELVKKKEATLKEKDDAIADLEQNIKELRFELDVERQQKAAPPKPVPGSAQRGRRGMLGSDEPKNTQLVKAYEDLTNLLIFDVKPLSRNYFDLDDWLWTCIYTYVSQDGSIQKSLNFQIKAVYEVPKGAPEPTSKDELIETIYYVPLELDKETPDFVEKLGFLGATFSFNRIQLALFLRTMHDHFGKALGEEQSTDISMESNQVEDDEVQFVE</sequence>
<feature type="compositionally biased region" description="Polar residues" evidence="1">
    <location>
        <begin position="101"/>
        <end position="118"/>
    </location>
</feature>
<protein>
    <recommendedName>
        <fullName evidence="4">Monopolin complex subunit Csm1/Pcs1 C-terminal domain-containing protein</fullName>
    </recommendedName>
</protein>
<name>A0ABR1JU17_9AGAR</name>
<dbReference type="InterPro" id="IPR040349">
    <property type="entry name" value="Csm1/Pcs1"/>
</dbReference>
<dbReference type="EMBL" id="JBANRG010000004">
    <property type="protein sequence ID" value="KAK7467369.1"/>
    <property type="molecule type" value="Genomic_DNA"/>
</dbReference>
<reference evidence="2 3" key="1">
    <citation type="submission" date="2024-01" db="EMBL/GenBank/DDBJ databases">
        <title>A draft genome for the cacao thread blight pathogen Marasmiellus scandens.</title>
        <authorList>
            <person name="Baruah I.K."/>
            <person name="Leung J."/>
            <person name="Bukari Y."/>
            <person name="Amoako-Attah I."/>
            <person name="Meinhardt L.W."/>
            <person name="Bailey B.A."/>
            <person name="Cohen S.P."/>
        </authorList>
    </citation>
    <scope>NUCLEOTIDE SEQUENCE [LARGE SCALE GENOMIC DNA]</scope>
    <source>
        <strain evidence="2 3">GH-19</strain>
    </source>
</reference>
<feature type="compositionally biased region" description="Acidic residues" evidence="1">
    <location>
        <begin position="76"/>
        <end position="88"/>
    </location>
</feature>
<accession>A0ABR1JU17</accession>
<organism evidence="2 3">
    <name type="scientific">Marasmiellus scandens</name>
    <dbReference type="NCBI Taxonomy" id="2682957"/>
    <lineage>
        <taxon>Eukaryota</taxon>
        <taxon>Fungi</taxon>
        <taxon>Dikarya</taxon>
        <taxon>Basidiomycota</taxon>
        <taxon>Agaricomycotina</taxon>
        <taxon>Agaricomycetes</taxon>
        <taxon>Agaricomycetidae</taxon>
        <taxon>Agaricales</taxon>
        <taxon>Marasmiineae</taxon>
        <taxon>Omphalotaceae</taxon>
        <taxon>Marasmiellus</taxon>
    </lineage>
</organism>